<feature type="region of interest" description="Disordered" evidence="1">
    <location>
        <begin position="37"/>
        <end position="96"/>
    </location>
</feature>
<organism evidence="2 3">
    <name type="scientific">Iris pallida</name>
    <name type="common">Sweet iris</name>
    <dbReference type="NCBI Taxonomy" id="29817"/>
    <lineage>
        <taxon>Eukaryota</taxon>
        <taxon>Viridiplantae</taxon>
        <taxon>Streptophyta</taxon>
        <taxon>Embryophyta</taxon>
        <taxon>Tracheophyta</taxon>
        <taxon>Spermatophyta</taxon>
        <taxon>Magnoliopsida</taxon>
        <taxon>Liliopsida</taxon>
        <taxon>Asparagales</taxon>
        <taxon>Iridaceae</taxon>
        <taxon>Iridoideae</taxon>
        <taxon>Irideae</taxon>
        <taxon>Iris</taxon>
    </lineage>
</organism>
<proteinExistence type="predicted"/>
<keyword evidence="3" id="KW-1185">Reference proteome</keyword>
<feature type="compositionally biased region" description="Basic and acidic residues" evidence="1">
    <location>
        <begin position="65"/>
        <end position="74"/>
    </location>
</feature>
<accession>A0AAX6GED2</accession>
<gene>
    <name evidence="2" type="ORF">M6B38_371130</name>
</gene>
<protein>
    <submittedName>
        <fullName evidence="2">Formin-like protein 5 isoform X1</fullName>
    </submittedName>
</protein>
<sequence>MGKHGRPWPTGARGWDPQRWLSPMVLLELVGRRAVQAPSVTRRAAPTRGKRPAAGTRLDNGSSDAVHRRWRAEGGRSSTRSAALHQSGARAAEGWARPREDLDQATPAALDTGSGNLDAVLAWLCCRARRSPLAAVARLRRNATLSSTPETEATRHFGSYETPAAWHGGEGFRLGFFG</sequence>
<evidence type="ECO:0000256" key="1">
    <source>
        <dbReference type="SAM" id="MobiDB-lite"/>
    </source>
</evidence>
<evidence type="ECO:0000313" key="2">
    <source>
        <dbReference type="EMBL" id="KAJ6826645.1"/>
    </source>
</evidence>
<comment type="caution">
    <text evidence="2">The sequence shown here is derived from an EMBL/GenBank/DDBJ whole genome shotgun (WGS) entry which is preliminary data.</text>
</comment>
<evidence type="ECO:0000313" key="3">
    <source>
        <dbReference type="Proteomes" id="UP001140949"/>
    </source>
</evidence>
<dbReference type="Proteomes" id="UP001140949">
    <property type="component" value="Unassembled WGS sequence"/>
</dbReference>
<dbReference type="EMBL" id="JANAVB010020797">
    <property type="protein sequence ID" value="KAJ6826645.1"/>
    <property type="molecule type" value="Genomic_DNA"/>
</dbReference>
<reference evidence="2" key="2">
    <citation type="submission" date="2023-04" db="EMBL/GenBank/DDBJ databases">
        <authorList>
            <person name="Bruccoleri R.E."/>
            <person name="Oakeley E.J."/>
            <person name="Faust A.-M."/>
            <person name="Dessus-Babus S."/>
            <person name="Altorfer M."/>
            <person name="Burckhardt D."/>
            <person name="Oertli M."/>
            <person name="Naumann U."/>
            <person name="Petersen F."/>
            <person name="Wong J."/>
        </authorList>
    </citation>
    <scope>NUCLEOTIDE SEQUENCE</scope>
    <source>
        <strain evidence="2">GSM-AAB239-AS_SAM_17_03QT</strain>
        <tissue evidence="2">Leaf</tissue>
    </source>
</reference>
<dbReference type="AlphaFoldDB" id="A0AAX6GED2"/>
<reference evidence="2" key="1">
    <citation type="journal article" date="2023" name="GigaByte">
        <title>Genome assembly of the bearded iris, Iris pallida Lam.</title>
        <authorList>
            <person name="Bruccoleri R.E."/>
            <person name="Oakeley E.J."/>
            <person name="Faust A.M.E."/>
            <person name="Altorfer M."/>
            <person name="Dessus-Babus S."/>
            <person name="Burckhardt D."/>
            <person name="Oertli M."/>
            <person name="Naumann U."/>
            <person name="Petersen F."/>
            <person name="Wong J."/>
        </authorList>
    </citation>
    <scope>NUCLEOTIDE SEQUENCE</scope>
    <source>
        <strain evidence="2">GSM-AAB239-AS_SAM_17_03QT</strain>
    </source>
</reference>
<name>A0AAX6GED2_IRIPA</name>